<feature type="non-terminal residue" evidence="1">
    <location>
        <position position="1"/>
    </location>
</feature>
<gene>
    <name evidence="1" type="primary">Nfu_g_1_007960</name>
</gene>
<dbReference type="EMBL" id="HAEF01018799">
    <property type="protein sequence ID" value="SBR59958.1"/>
    <property type="molecule type" value="Transcribed_RNA"/>
</dbReference>
<proteinExistence type="predicted"/>
<name>A0A1A8MSY4_9TELE</name>
<feature type="non-terminal residue" evidence="1">
    <location>
        <position position="72"/>
    </location>
</feature>
<reference evidence="1" key="1">
    <citation type="submission" date="2016-05" db="EMBL/GenBank/DDBJ databases">
        <authorList>
            <person name="Lavstsen T."/>
            <person name="Jespersen J.S."/>
        </authorList>
    </citation>
    <scope>NUCLEOTIDE SEQUENCE</scope>
    <source>
        <tissue evidence="1">Brain</tissue>
    </source>
</reference>
<reference evidence="1" key="2">
    <citation type="submission" date="2016-06" db="EMBL/GenBank/DDBJ databases">
        <title>The genome of a short-lived fish provides insights into sex chromosome evolution and the genetic control of aging.</title>
        <authorList>
            <person name="Reichwald K."/>
            <person name="Felder M."/>
            <person name="Petzold A."/>
            <person name="Koch P."/>
            <person name="Groth M."/>
            <person name="Platzer M."/>
        </authorList>
    </citation>
    <scope>NUCLEOTIDE SEQUENCE</scope>
    <source>
        <tissue evidence="1">Brain</tissue>
    </source>
</reference>
<organism evidence="1">
    <name type="scientific">Nothobranchius pienaari</name>
    <dbReference type="NCBI Taxonomy" id="704102"/>
    <lineage>
        <taxon>Eukaryota</taxon>
        <taxon>Metazoa</taxon>
        <taxon>Chordata</taxon>
        <taxon>Craniata</taxon>
        <taxon>Vertebrata</taxon>
        <taxon>Euteleostomi</taxon>
        <taxon>Actinopterygii</taxon>
        <taxon>Neopterygii</taxon>
        <taxon>Teleostei</taxon>
        <taxon>Neoteleostei</taxon>
        <taxon>Acanthomorphata</taxon>
        <taxon>Ovalentaria</taxon>
        <taxon>Atherinomorphae</taxon>
        <taxon>Cyprinodontiformes</taxon>
        <taxon>Nothobranchiidae</taxon>
        <taxon>Nothobranchius</taxon>
    </lineage>
</organism>
<dbReference type="AlphaFoldDB" id="A0A1A8MSY4"/>
<accession>A0A1A8MSY4</accession>
<protein>
    <submittedName>
        <fullName evidence="1">Uncharacterized protein</fullName>
    </submittedName>
</protein>
<evidence type="ECO:0000313" key="1">
    <source>
        <dbReference type="EMBL" id="SBR59958.1"/>
    </source>
</evidence>
<sequence>LTGRRGRILQTRVLCVFVVRAQFSVRRNAALPPTVTTQCSDSAACPVMAACFMVKNTPMAQSLAMIKTPVVC</sequence>